<dbReference type="KEGG" id="ure:UREG_02966"/>
<dbReference type="RefSeq" id="XP_002543450.1">
    <property type="nucleotide sequence ID" value="XM_002543404.1"/>
</dbReference>
<evidence type="ECO:0000259" key="1">
    <source>
        <dbReference type="Pfam" id="PF00149"/>
    </source>
</evidence>
<dbReference type="PANTHER" id="PTHR12905">
    <property type="entry name" value="METALLOPHOSPHOESTERASE"/>
    <property type="match status" value="1"/>
</dbReference>
<name>C4JNG8_UNCRE</name>
<feature type="domain" description="Calcineurin-like phosphoesterase" evidence="1">
    <location>
        <begin position="8"/>
        <end position="211"/>
    </location>
</feature>
<dbReference type="Pfam" id="PF00149">
    <property type="entry name" value="Metallophos"/>
    <property type="match status" value="1"/>
</dbReference>
<dbReference type="GO" id="GO:0016787">
    <property type="term" value="F:hydrolase activity"/>
    <property type="evidence" value="ECO:0007669"/>
    <property type="project" value="InterPro"/>
</dbReference>
<evidence type="ECO:0000313" key="2">
    <source>
        <dbReference type="EMBL" id="EEP78121.1"/>
    </source>
</evidence>
<evidence type="ECO:0000313" key="3">
    <source>
        <dbReference type="Proteomes" id="UP000002058"/>
    </source>
</evidence>
<protein>
    <recommendedName>
        <fullName evidence="1">Calcineurin-like phosphoesterase domain-containing protein</fullName>
    </recommendedName>
</protein>
<dbReference type="AlphaFoldDB" id="C4JNG8"/>
<dbReference type="GeneID" id="8438985"/>
<dbReference type="Proteomes" id="UP000002058">
    <property type="component" value="Unassembled WGS sequence"/>
</dbReference>
<dbReference type="InParanoid" id="C4JNG8"/>
<dbReference type="InterPro" id="IPR051693">
    <property type="entry name" value="UPF0046_metallophosphoest"/>
</dbReference>
<dbReference type="STRING" id="336963.C4JNG8"/>
<gene>
    <name evidence="2" type="ORF">UREG_02966</name>
</gene>
<dbReference type="CDD" id="cd07379">
    <property type="entry name" value="MPP_239FB"/>
    <property type="match status" value="1"/>
</dbReference>
<dbReference type="SUPFAM" id="SSF56300">
    <property type="entry name" value="Metallo-dependent phosphatases"/>
    <property type="match status" value="1"/>
</dbReference>
<dbReference type="OMA" id="GHDFMID"/>
<dbReference type="OrthoDB" id="630188at2759"/>
<keyword evidence="3" id="KW-1185">Reference proteome</keyword>
<dbReference type="HOGENOM" id="CLU_041441_2_0_1"/>
<dbReference type="eggNOG" id="KOG3947">
    <property type="taxonomic scope" value="Eukaryota"/>
</dbReference>
<proteinExistence type="predicted"/>
<accession>C4JNG8</accession>
<dbReference type="EMBL" id="CH476616">
    <property type="protein sequence ID" value="EEP78121.1"/>
    <property type="molecule type" value="Genomic_DNA"/>
</dbReference>
<dbReference type="InterPro" id="IPR004843">
    <property type="entry name" value="Calcineurin-like_PHP"/>
</dbReference>
<dbReference type="Gene3D" id="3.60.21.10">
    <property type="match status" value="1"/>
</dbReference>
<dbReference type="VEuPathDB" id="FungiDB:UREG_02966"/>
<reference evidence="3" key="1">
    <citation type="journal article" date="2009" name="Genome Res.">
        <title>Comparative genomic analyses of the human fungal pathogens Coccidioides and their relatives.</title>
        <authorList>
            <person name="Sharpton T.J."/>
            <person name="Stajich J.E."/>
            <person name="Rounsley S.D."/>
            <person name="Gardner M.J."/>
            <person name="Wortman J.R."/>
            <person name="Jordar V.S."/>
            <person name="Maiti R."/>
            <person name="Kodira C.D."/>
            <person name="Neafsey D.E."/>
            <person name="Zeng Q."/>
            <person name="Hung C.-Y."/>
            <person name="McMahan C."/>
            <person name="Muszewska A."/>
            <person name="Grynberg M."/>
            <person name="Mandel M.A."/>
            <person name="Kellner E.M."/>
            <person name="Barker B.M."/>
            <person name="Galgiani J.N."/>
            <person name="Orbach M.J."/>
            <person name="Kirkland T.N."/>
            <person name="Cole G.T."/>
            <person name="Henn M.R."/>
            <person name="Birren B.W."/>
            <person name="Taylor J.W."/>
        </authorList>
    </citation>
    <scope>NUCLEOTIDE SEQUENCE [LARGE SCALE GENOMIC DNA]</scope>
    <source>
        <strain evidence="3">UAMH 1704</strain>
    </source>
</reference>
<dbReference type="InterPro" id="IPR029052">
    <property type="entry name" value="Metallo-depent_PP-like"/>
</dbReference>
<organism evidence="2 3">
    <name type="scientific">Uncinocarpus reesii (strain UAMH 1704)</name>
    <dbReference type="NCBI Taxonomy" id="336963"/>
    <lineage>
        <taxon>Eukaryota</taxon>
        <taxon>Fungi</taxon>
        <taxon>Dikarya</taxon>
        <taxon>Ascomycota</taxon>
        <taxon>Pezizomycotina</taxon>
        <taxon>Eurotiomycetes</taxon>
        <taxon>Eurotiomycetidae</taxon>
        <taxon>Onygenales</taxon>
        <taxon>Onygenaceae</taxon>
        <taxon>Uncinocarpus</taxon>
    </lineage>
</organism>
<dbReference type="PANTHER" id="PTHR12905:SF0">
    <property type="entry name" value="CALCINEURIN-LIKE PHOSPHOESTERASE DOMAIN-CONTAINING PROTEIN"/>
    <property type="match status" value="1"/>
</dbReference>
<sequence length="315" mass="34893">MASGIKTRFFIISDTHGETLTPRISVKADVAIHCGDLTQESKISEFRTTIQLLKDLDAGLKLVIAGNHDFTLDTPVFKEKIVESCLQSEMHTVIKEYGEFEEARQLLDKAAETGIIFLEEGSHHFTLANGASLTVYASPWVPSASNWGFSFHPERGHNFFIDEGVDVVITHGPPKGILDYTEARQRADCSKLFEAVARARPRMHCFGHIHEGWGAKLVSWREEPSEVPSHFTDIDNERSVTLERLATLAAKKDGNRSNMVCSTSHCRGDESPLEKGQQTLFVNAAIQSLEGEQQLPWLVDVELPASASTTTSVES</sequence>